<dbReference type="RefSeq" id="WP_092780296.1">
    <property type="nucleotide sequence ID" value="NZ_FOGI01000008.1"/>
</dbReference>
<keyword evidence="2" id="KW-1185">Reference proteome</keyword>
<organism evidence="1 2">
    <name type="scientific">Actinokineospora terrae</name>
    <dbReference type="NCBI Taxonomy" id="155974"/>
    <lineage>
        <taxon>Bacteria</taxon>
        <taxon>Bacillati</taxon>
        <taxon>Actinomycetota</taxon>
        <taxon>Actinomycetes</taxon>
        <taxon>Pseudonocardiales</taxon>
        <taxon>Pseudonocardiaceae</taxon>
        <taxon>Actinokineospora</taxon>
    </lineage>
</organism>
<sequence>MANSAEENTGTRVPDAALHSATAFVAAHGTPSRGVVEGIGRTGARVVLIGKDGAMGDVLVPDLETGAALVDRVTGLERSDWDRDTVAATRIGPAHRAKMASRTRG</sequence>
<accession>A0A1H9V8T0</accession>
<proteinExistence type="predicted"/>
<gene>
    <name evidence="1" type="ORF">SAMN04487818_108126</name>
</gene>
<dbReference type="STRING" id="155974.SAMN04487818_108126"/>
<reference evidence="2" key="1">
    <citation type="submission" date="2016-10" db="EMBL/GenBank/DDBJ databases">
        <authorList>
            <person name="Varghese N."/>
            <person name="Submissions S."/>
        </authorList>
    </citation>
    <scope>NUCLEOTIDE SEQUENCE [LARGE SCALE GENOMIC DNA]</scope>
    <source>
        <strain evidence="2">DSM 44260</strain>
    </source>
</reference>
<name>A0A1H9V8T0_9PSEU</name>
<protein>
    <submittedName>
        <fullName evidence="1">Uncharacterized protein</fullName>
    </submittedName>
</protein>
<dbReference type="EMBL" id="FOGI01000008">
    <property type="protein sequence ID" value="SES17673.1"/>
    <property type="molecule type" value="Genomic_DNA"/>
</dbReference>
<dbReference type="AlphaFoldDB" id="A0A1H9V8T0"/>
<dbReference type="Proteomes" id="UP000199051">
    <property type="component" value="Unassembled WGS sequence"/>
</dbReference>
<evidence type="ECO:0000313" key="2">
    <source>
        <dbReference type="Proteomes" id="UP000199051"/>
    </source>
</evidence>
<evidence type="ECO:0000313" key="1">
    <source>
        <dbReference type="EMBL" id="SES17673.1"/>
    </source>
</evidence>